<dbReference type="PROSITE" id="PS51713">
    <property type="entry name" value="G_ERA"/>
    <property type="match status" value="1"/>
</dbReference>
<dbReference type="Gene3D" id="3.40.50.300">
    <property type="entry name" value="P-loop containing nucleotide triphosphate hydrolases"/>
    <property type="match status" value="1"/>
</dbReference>
<keyword evidence="13" id="KW-0472">Membrane</keyword>
<evidence type="ECO:0000256" key="9">
    <source>
        <dbReference type="ARBA" id="ARBA00022884"/>
    </source>
</evidence>
<comment type="similarity">
    <text evidence="3 16">Belongs to the TRAFAC class TrmE-Era-EngA-EngB-Septin-like GTPase superfamily. Era GTPase family.</text>
</comment>
<dbReference type="GO" id="GO:0005525">
    <property type="term" value="F:GTP binding"/>
    <property type="evidence" value="ECO:0007669"/>
    <property type="project" value="UniProtKB-UniRule"/>
</dbReference>
<dbReference type="GO" id="GO:0000028">
    <property type="term" value="P:ribosomal small subunit assembly"/>
    <property type="evidence" value="ECO:0007669"/>
    <property type="project" value="TreeGrafter"/>
</dbReference>
<keyword evidence="7 16" id="KW-0547">Nucleotide-binding</keyword>
<dbReference type="InterPro" id="IPR005662">
    <property type="entry name" value="GTPase_Era-like"/>
</dbReference>
<evidence type="ECO:0000313" key="19">
    <source>
        <dbReference type="EMBL" id="CAI5794660.1"/>
    </source>
</evidence>
<evidence type="ECO:0000256" key="3">
    <source>
        <dbReference type="ARBA" id="ARBA00007921"/>
    </source>
</evidence>
<reference evidence="19" key="1">
    <citation type="submission" date="2022-12" db="EMBL/GenBank/DDBJ databases">
        <authorList>
            <person name="Alioto T."/>
            <person name="Alioto T."/>
            <person name="Gomez Garrido J."/>
        </authorList>
    </citation>
    <scope>NUCLEOTIDE SEQUENCE</scope>
</reference>
<evidence type="ECO:0000313" key="20">
    <source>
        <dbReference type="Proteomes" id="UP001178461"/>
    </source>
</evidence>
<keyword evidence="8" id="KW-0999">Mitochondrion inner membrane</keyword>
<comment type="subcellular location">
    <subcellularLocation>
        <location evidence="2">Mitochondrion inner membrane</location>
        <topology evidence="2">Peripheral membrane protein</topology>
    </subcellularLocation>
    <subcellularLocation>
        <location evidence="1">Mitochondrion matrix</location>
    </subcellularLocation>
</comment>
<dbReference type="GO" id="GO:0005759">
    <property type="term" value="C:mitochondrial matrix"/>
    <property type="evidence" value="ECO:0007669"/>
    <property type="project" value="UniProtKB-SubCell"/>
</dbReference>
<dbReference type="CDD" id="cd04163">
    <property type="entry name" value="Era"/>
    <property type="match status" value="1"/>
</dbReference>
<comment type="function">
    <text evidence="14">Probable GTPase that plays a role in the mitochondrial ribosomal small subunit assembly. Specifically binds the 12S mitochondrial rRNA (12S mt-rRNA) to a 33 nucleotide section delineating the 3' terminal stem-loop region. May act as a chaperone that protects the 12S mt-rRNA on the 28S mitoribosomal subunit during ribosomal small subunit assembly.</text>
</comment>
<dbReference type="InterPro" id="IPR006073">
    <property type="entry name" value="GTP-bd"/>
</dbReference>
<dbReference type="InterPro" id="IPR009019">
    <property type="entry name" value="KH_sf_prok-type"/>
</dbReference>
<dbReference type="Proteomes" id="UP001178461">
    <property type="component" value="Chromosome 15"/>
</dbReference>
<dbReference type="Pfam" id="PF01926">
    <property type="entry name" value="MMR_HSR1"/>
    <property type="match status" value="1"/>
</dbReference>
<dbReference type="GO" id="GO:0005743">
    <property type="term" value="C:mitochondrial inner membrane"/>
    <property type="evidence" value="ECO:0007669"/>
    <property type="project" value="UniProtKB-SubCell"/>
</dbReference>
<dbReference type="CDD" id="cd22534">
    <property type="entry name" value="KH-II_Era"/>
    <property type="match status" value="1"/>
</dbReference>
<keyword evidence="12 16" id="KW-0342">GTP-binding</keyword>
<gene>
    <name evidence="19" type="ORF">PODLI_1B002543</name>
</gene>
<dbReference type="SUPFAM" id="SSF52540">
    <property type="entry name" value="P-loop containing nucleoside triphosphate hydrolases"/>
    <property type="match status" value="1"/>
</dbReference>
<evidence type="ECO:0000256" key="8">
    <source>
        <dbReference type="ARBA" id="ARBA00022792"/>
    </source>
</evidence>
<feature type="region of interest" description="G4" evidence="16">
    <location>
        <begin position="234"/>
        <end position="237"/>
    </location>
</feature>
<keyword evidence="6" id="KW-0699">rRNA-binding</keyword>
<dbReference type="AlphaFoldDB" id="A0AA35LE46"/>
<keyword evidence="10" id="KW-0809">Transit peptide</keyword>
<dbReference type="EMBL" id="OX395141">
    <property type="protein sequence ID" value="CAI5794660.1"/>
    <property type="molecule type" value="Genomic_DNA"/>
</dbReference>
<dbReference type="Pfam" id="PF07650">
    <property type="entry name" value="KH_2"/>
    <property type="match status" value="1"/>
</dbReference>
<dbReference type="InterPro" id="IPR030388">
    <property type="entry name" value="G_ERA_dom"/>
</dbReference>
<dbReference type="InterPro" id="IPR004044">
    <property type="entry name" value="KH_dom_type_2"/>
</dbReference>
<protein>
    <recommendedName>
        <fullName evidence="4">GTPase Era, mitochondrial</fullName>
    </recommendedName>
    <alternativeName>
        <fullName evidence="15">ERA-like protein 1</fullName>
    </alternativeName>
</protein>
<feature type="region of interest" description="G2" evidence="16">
    <location>
        <begin position="144"/>
        <end position="148"/>
    </location>
</feature>
<evidence type="ECO:0000256" key="6">
    <source>
        <dbReference type="ARBA" id="ARBA00022730"/>
    </source>
</evidence>
<feature type="region of interest" description="Disordered" evidence="17">
    <location>
        <begin position="274"/>
        <end position="327"/>
    </location>
</feature>
<evidence type="ECO:0000256" key="4">
    <source>
        <dbReference type="ARBA" id="ARBA00019149"/>
    </source>
</evidence>
<dbReference type="HAMAP" id="MF_00367">
    <property type="entry name" value="GTPase_Era"/>
    <property type="match status" value="1"/>
</dbReference>
<evidence type="ECO:0000256" key="17">
    <source>
        <dbReference type="SAM" id="MobiDB-lite"/>
    </source>
</evidence>
<evidence type="ECO:0000259" key="18">
    <source>
        <dbReference type="PROSITE" id="PS51713"/>
    </source>
</evidence>
<dbReference type="SUPFAM" id="SSF54814">
    <property type="entry name" value="Prokaryotic type KH domain (KH-domain type II)"/>
    <property type="match status" value="1"/>
</dbReference>
<dbReference type="InterPro" id="IPR005225">
    <property type="entry name" value="Small_GTP-bd"/>
</dbReference>
<feature type="region of interest" description="G3" evidence="16">
    <location>
        <begin position="165"/>
        <end position="168"/>
    </location>
</feature>
<keyword evidence="11" id="KW-0496">Mitochondrion</keyword>
<evidence type="ECO:0000256" key="11">
    <source>
        <dbReference type="ARBA" id="ARBA00023128"/>
    </source>
</evidence>
<accession>A0AA35LE46</accession>
<dbReference type="InterPro" id="IPR027417">
    <property type="entry name" value="P-loop_NTPase"/>
</dbReference>
<keyword evidence="20" id="KW-1185">Reference proteome</keyword>
<keyword evidence="9" id="KW-0694">RNA-binding</keyword>
<evidence type="ECO:0000256" key="15">
    <source>
        <dbReference type="ARBA" id="ARBA00030975"/>
    </source>
</evidence>
<dbReference type="GO" id="GO:0019843">
    <property type="term" value="F:rRNA binding"/>
    <property type="evidence" value="ECO:0007669"/>
    <property type="project" value="UniProtKB-KW"/>
</dbReference>
<dbReference type="FunFam" id="3.30.300.20:FF:000016">
    <property type="entry name" value="GTPase Era, mitochondrial isoform 1"/>
    <property type="match status" value="1"/>
</dbReference>
<dbReference type="NCBIfam" id="TIGR00231">
    <property type="entry name" value="small_GTP"/>
    <property type="match status" value="1"/>
</dbReference>
<evidence type="ECO:0000256" key="14">
    <source>
        <dbReference type="ARBA" id="ARBA00025227"/>
    </source>
</evidence>
<evidence type="ECO:0000256" key="13">
    <source>
        <dbReference type="ARBA" id="ARBA00023136"/>
    </source>
</evidence>
<feature type="compositionally biased region" description="Basic and acidic residues" evidence="17">
    <location>
        <begin position="286"/>
        <end position="295"/>
    </location>
</feature>
<dbReference type="InterPro" id="IPR015946">
    <property type="entry name" value="KH_dom-like_a/b"/>
</dbReference>
<evidence type="ECO:0000256" key="10">
    <source>
        <dbReference type="ARBA" id="ARBA00022946"/>
    </source>
</evidence>
<proteinExistence type="inferred from homology"/>
<keyword evidence="5" id="KW-0690">Ribosome biogenesis</keyword>
<organism evidence="19 20">
    <name type="scientific">Podarcis lilfordi</name>
    <name type="common">Lilford's wall lizard</name>
    <dbReference type="NCBI Taxonomy" id="74358"/>
    <lineage>
        <taxon>Eukaryota</taxon>
        <taxon>Metazoa</taxon>
        <taxon>Chordata</taxon>
        <taxon>Craniata</taxon>
        <taxon>Vertebrata</taxon>
        <taxon>Euteleostomi</taxon>
        <taxon>Lepidosauria</taxon>
        <taxon>Squamata</taxon>
        <taxon>Bifurcata</taxon>
        <taxon>Unidentata</taxon>
        <taxon>Episquamata</taxon>
        <taxon>Laterata</taxon>
        <taxon>Lacertibaenia</taxon>
        <taxon>Lacertidae</taxon>
        <taxon>Podarcis</taxon>
    </lineage>
</organism>
<evidence type="ECO:0000256" key="16">
    <source>
        <dbReference type="PROSITE-ProRule" id="PRU01050"/>
    </source>
</evidence>
<evidence type="ECO:0000256" key="5">
    <source>
        <dbReference type="ARBA" id="ARBA00022517"/>
    </source>
</evidence>
<feature type="compositionally biased region" description="Polar residues" evidence="17">
    <location>
        <begin position="274"/>
        <end position="285"/>
    </location>
</feature>
<evidence type="ECO:0000256" key="2">
    <source>
        <dbReference type="ARBA" id="ARBA00004637"/>
    </source>
</evidence>
<feature type="domain" description="Era-type G" evidence="18">
    <location>
        <begin position="110"/>
        <end position="365"/>
    </location>
</feature>
<evidence type="ECO:0000256" key="12">
    <source>
        <dbReference type="ARBA" id="ARBA00023134"/>
    </source>
</evidence>
<sequence length="472" mass="52100">MAAVAAACLARRGWRALGLAGLGASAGRGRPSSRCACSGISLHFLKDPSHQGRTVPARLYGNDSALDYILGITKEDAPSLVGQHPPPLSAFKVEQDILLGHQPDQPENPKILRIAIIGAPNAGKSTLSNQLLGRKVLPVSKKVHTTRRNAQGVITKDDTQLVVLDTPGLTTHLKAKRHQLEKTLLYDPCKSLKNADLVLVLVDVSDHYTRNRLHPEVLKCLARFPDLPSVLVLNKVDLLKKKFLLLYLVTELTEGVVNGKKLKVKSRVKPDSLTEVTQVSATSEHLSPETRHLEADQGPQPGSVVDGEASEAAEDSVPAKENRKHVREKARKGWPGFQEIFMLAATEREEVETLKRYLLKQARPGPWEFHSEVLTTQTPQEVCDNIIREKLLEYLPEEVPYTVTQRTEVWEEGPGGELVIVQNLIVQKETHVKMLIGSRGHLISKIAQEAGSDLMNAFLCDVHLKLSVQLKK</sequence>
<dbReference type="FunFam" id="3.40.50.300:FF:002220">
    <property type="entry name" value="GTPase Era, mitochondrial"/>
    <property type="match status" value="1"/>
</dbReference>
<evidence type="ECO:0000256" key="1">
    <source>
        <dbReference type="ARBA" id="ARBA00004305"/>
    </source>
</evidence>
<evidence type="ECO:0000256" key="7">
    <source>
        <dbReference type="ARBA" id="ARBA00022741"/>
    </source>
</evidence>
<dbReference type="Gene3D" id="3.30.300.20">
    <property type="match status" value="1"/>
</dbReference>
<feature type="region of interest" description="G1" evidence="16">
    <location>
        <begin position="118"/>
        <end position="125"/>
    </location>
</feature>
<dbReference type="PANTHER" id="PTHR42698:SF1">
    <property type="entry name" value="GTPASE ERA, MITOCHONDRIAL"/>
    <property type="match status" value="1"/>
</dbReference>
<name>A0AA35LE46_9SAUR</name>
<dbReference type="GO" id="GO:0043024">
    <property type="term" value="F:ribosomal small subunit binding"/>
    <property type="evidence" value="ECO:0007669"/>
    <property type="project" value="TreeGrafter"/>
</dbReference>
<dbReference type="PANTHER" id="PTHR42698">
    <property type="entry name" value="GTPASE ERA"/>
    <property type="match status" value="1"/>
</dbReference>
<feature type="region of interest" description="G5" evidence="16">
    <location>
        <begin position="343"/>
        <end position="345"/>
    </location>
</feature>